<accession>A0A0R1V026</accession>
<comment type="caution">
    <text evidence="2">The sequence shown here is derived from an EMBL/GenBank/DDBJ whole genome shotgun (WGS) entry which is preliminary data.</text>
</comment>
<dbReference type="Proteomes" id="UP000051166">
    <property type="component" value="Unassembled WGS sequence"/>
</dbReference>
<dbReference type="PATRIC" id="fig|1423801.4.peg.2079"/>
<keyword evidence="1" id="KW-0472">Membrane</keyword>
<dbReference type="GeneID" id="98309250"/>
<feature type="transmembrane region" description="Helical" evidence="1">
    <location>
        <begin position="74"/>
        <end position="101"/>
    </location>
</feature>
<feature type="transmembrane region" description="Helical" evidence="1">
    <location>
        <begin position="52"/>
        <end position="68"/>
    </location>
</feature>
<feature type="transmembrane region" description="Helical" evidence="1">
    <location>
        <begin position="133"/>
        <end position="153"/>
    </location>
</feature>
<keyword evidence="3" id="KW-1185">Reference proteome</keyword>
<feature type="transmembrane region" description="Helical" evidence="1">
    <location>
        <begin position="252"/>
        <end position="276"/>
    </location>
</feature>
<proteinExistence type="predicted"/>
<protein>
    <submittedName>
        <fullName evidence="2">Uncharacterized protein</fullName>
    </submittedName>
</protein>
<gene>
    <name evidence="2" type="ORF">FD50_GL002035</name>
</gene>
<keyword evidence="1" id="KW-0812">Transmembrane</keyword>
<feature type="transmembrane region" description="Helical" evidence="1">
    <location>
        <begin position="220"/>
        <end position="246"/>
    </location>
</feature>
<evidence type="ECO:0000313" key="3">
    <source>
        <dbReference type="Proteomes" id="UP000051166"/>
    </source>
</evidence>
<dbReference type="AlphaFoldDB" id="A0A0R1V026"/>
<evidence type="ECO:0000313" key="2">
    <source>
        <dbReference type="EMBL" id="KRL96755.1"/>
    </source>
</evidence>
<reference evidence="2 3" key="1">
    <citation type="journal article" date="2015" name="Genome Announc.">
        <title>Expanding the biotechnology potential of lactobacilli through comparative genomics of 213 strains and associated genera.</title>
        <authorList>
            <person name="Sun Z."/>
            <person name="Harris H.M."/>
            <person name="McCann A."/>
            <person name="Guo C."/>
            <person name="Argimon S."/>
            <person name="Zhang W."/>
            <person name="Yang X."/>
            <person name="Jeffery I.B."/>
            <person name="Cooney J.C."/>
            <person name="Kagawa T.F."/>
            <person name="Liu W."/>
            <person name="Song Y."/>
            <person name="Salvetti E."/>
            <person name="Wrobel A."/>
            <person name="Rasinkangas P."/>
            <person name="Parkhill J."/>
            <person name="Rea M.C."/>
            <person name="O'Sullivan O."/>
            <person name="Ritari J."/>
            <person name="Douillard F.P."/>
            <person name="Paul Ross R."/>
            <person name="Yang R."/>
            <person name="Briner A.E."/>
            <person name="Felis G.E."/>
            <person name="de Vos W.M."/>
            <person name="Barrangou R."/>
            <person name="Klaenhammer T.R."/>
            <person name="Caufield P.W."/>
            <person name="Cui Y."/>
            <person name="Zhang H."/>
            <person name="O'Toole P.W."/>
        </authorList>
    </citation>
    <scope>NUCLEOTIDE SEQUENCE [LARGE SCALE GENOMIC DNA]</scope>
    <source>
        <strain evidence="2 3">DSM 16230</strain>
    </source>
</reference>
<dbReference type="EMBL" id="AZFQ01000055">
    <property type="protein sequence ID" value="KRL96755.1"/>
    <property type="molecule type" value="Genomic_DNA"/>
</dbReference>
<feature type="transmembrane region" description="Helical" evidence="1">
    <location>
        <begin position="25"/>
        <end position="45"/>
    </location>
</feature>
<feature type="transmembrane region" description="Helical" evidence="1">
    <location>
        <begin position="159"/>
        <end position="178"/>
    </location>
</feature>
<dbReference type="OrthoDB" id="2283061at2"/>
<sequence length="313" mass="35697">MVKGSLKGSIKSYLGELGPQIKNNWLTAGLLYVVVTVTMCVLVLFDGILLKFGLSTLASAVTLLLYGANYGSLLIGVAAFILGLFFLVVLEIFSFYIAVAIQFSIQDVNRGVQTRVSFQDTWRRIKQMNKNQLLRLFCYNSLFIFLWLLPVLILKSLFGGIQIVAYLLQLVAFGVLVWKRLEYSQSLFLYREKQPQFLGQSQRHALTASRRFMKKAKLRLLGQLLLAALPLVVWIAIWGVVMYFGFYIWEPIMIYGGPLLSVLGVCFYLPLFQLILARFYEQNKNAQLLETAFHKTFKPVEQLTGEAYRKNVN</sequence>
<evidence type="ECO:0000256" key="1">
    <source>
        <dbReference type="SAM" id="Phobius"/>
    </source>
</evidence>
<name>A0A0R1V026_9LACO</name>
<dbReference type="RefSeq" id="WP_056961957.1">
    <property type="nucleotide sequence ID" value="NZ_AZFQ01000055.1"/>
</dbReference>
<keyword evidence="1" id="KW-1133">Transmembrane helix</keyword>
<organism evidence="2 3">
    <name type="scientific">Liquorilactobacillus satsumensis DSM 16230 = JCM 12392</name>
    <dbReference type="NCBI Taxonomy" id="1423801"/>
    <lineage>
        <taxon>Bacteria</taxon>
        <taxon>Bacillati</taxon>
        <taxon>Bacillota</taxon>
        <taxon>Bacilli</taxon>
        <taxon>Lactobacillales</taxon>
        <taxon>Lactobacillaceae</taxon>
        <taxon>Liquorilactobacillus</taxon>
    </lineage>
</organism>